<dbReference type="Pfam" id="PF03927">
    <property type="entry name" value="NapD"/>
    <property type="match status" value="1"/>
</dbReference>
<dbReference type="HAMAP" id="MF_02200">
    <property type="entry name" value="NapD"/>
    <property type="match status" value="1"/>
</dbReference>
<name>A0ABS2HI29_9VIBR</name>
<dbReference type="Gene3D" id="3.30.70.920">
    <property type="match status" value="1"/>
</dbReference>
<keyword evidence="2 4" id="KW-0963">Cytoplasm</keyword>
<gene>
    <name evidence="4" type="primary">napD</name>
    <name evidence="5" type="ORF">JQC93_04920</name>
</gene>
<evidence type="ECO:0000256" key="3">
    <source>
        <dbReference type="ARBA" id="ARBA00023186"/>
    </source>
</evidence>
<evidence type="ECO:0000256" key="2">
    <source>
        <dbReference type="ARBA" id="ARBA00022490"/>
    </source>
</evidence>
<evidence type="ECO:0000313" key="6">
    <source>
        <dbReference type="Proteomes" id="UP000809621"/>
    </source>
</evidence>
<keyword evidence="6" id="KW-1185">Reference proteome</keyword>
<proteinExistence type="inferred from homology"/>
<accession>A0ABS2HI29</accession>
<comment type="function">
    <text evidence="4">Chaperone for NapA, the catalytic subunit of the periplasmic nitrate reductase. It binds directly and specifically to the twin-arginine signal peptide of NapA, preventing premature interaction with the Tat translocase and premature export.</text>
</comment>
<dbReference type="EMBL" id="JAFEUM010000001">
    <property type="protein sequence ID" value="MBM7035744.1"/>
    <property type="molecule type" value="Genomic_DNA"/>
</dbReference>
<dbReference type="InterPro" id="IPR005623">
    <property type="entry name" value="Chaperone_NapD_NO3_reduct"/>
</dbReference>
<comment type="subcellular location">
    <subcellularLocation>
        <location evidence="1 4">Cytoplasm</location>
    </subcellularLocation>
</comment>
<comment type="subunit">
    <text evidence="4">Interacts with the cytoplasmic NapA precursor.</text>
</comment>
<evidence type="ECO:0000256" key="4">
    <source>
        <dbReference type="HAMAP-Rule" id="MF_02200"/>
    </source>
</evidence>
<comment type="caution">
    <text evidence="5">The sequence shown here is derived from an EMBL/GenBank/DDBJ whole genome shotgun (WGS) entry which is preliminary data.</text>
</comment>
<sequence>MEEVHISSLVVHAEPTHLEDVKAAILALPGSEIYGDDPHGKIVVVMTTENQGFITTTIDKISNLEHVLNVALVYHHIEKETETFDKPINDLSVEAKGDV</sequence>
<organism evidence="5 6">
    <name type="scientific">Vibrio ulleungensis</name>
    <dbReference type="NCBI Taxonomy" id="2807619"/>
    <lineage>
        <taxon>Bacteria</taxon>
        <taxon>Pseudomonadati</taxon>
        <taxon>Pseudomonadota</taxon>
        <taxon>Gammaproteobacteria</taxon>
        <taxon>Vibrionales</taxon>
        <taxon>Vibrionaceae</taxon>
        <taxon>Vibrio</taxon>
    </lineage>
</organism>
<evidence type="ECO:0000256" key="1">
    <source>
        <dbReference type="ARBA" id="ARBA00004496"/>
    </source>
</evidence>
<evidence type="ECO:0000313" key="5">
    <source>
        <dbReference type="EMBL" id="MBM7035744.1"/>
    </source>
</evidence>
<dbReference type="Proteomes" id="UP000809621">
    <property type="component" value="Unassembled WGS sequence"/>
</dbReference>
<protein>
    <recommendedName>
        <fullName evidence="4">Chaperone NapD</fullName>
    </recommendedName>
    <alternativeName>
        <fullName evidence="4">NapA signal peptide-binding chaperone NapD</fullName>
    </alternativeName>
</protein>
<comment type="similarity">
    <text evidence="4">Belongs to the NapD family.</text>
</comment>
<dbReference type="PANTHER" id="PTHR38603:SF1">
    <property type="entry name" value="CHAPERONE NAPD"/>
    <property type="match status" value="1"/>
</dbReference>
<dbReference type="RefSeq" id="WP_205157320.1">
    <property type="nucleotide sequence ID" value="NZ_JAFEUM010000001.1"/>
</dbReference>
<keyword evidence="3 4" id="KW-0143">Chaperone</keyword>
<dbReference type="PANTHER" id="PTHR38603">
    <property type="entry name" value="CHAPERONE NAPD"/>
    <property type="match status" value="1"/>
</dbReference>
<reference evidence="5 6" key="1">
    <citation type="submission" date="2021-02" db="EMBL/GenBank/DDBJ databases">
        <authorList>
            <person name="Park J.-S."/>
        </authorList>
    </citation>
    <scope>NUCLEOTIDE SEQUENCE [LARGE SCALE GENOMIC DNA]</scope>
    <source>
        <strain evidence="5 6">188UL20-2</strain>
    </source>
</reference>